<name>U2YJB3_9RHOB</name>
<keyword evidence="1" id="KW-0732">Signal</keyword>
<dbReference type="AlphaFoldDB" id="U2YJB3"/>
<gene>
    <name evidence="3" type="ORF">MBELCI_0963</name>
</gene>
<evidence type="ECO:0000313" key="4">
    <source>
        <dbReference type="Proteomes" id="UP000016566"/>
    </source>
</evidence>
<feature type="domain" description="DUF7282" evidence="2">
    <location>
        <begin position="34"/>
        <end position="102"/>
    </location>
</feature>
<feature type="chain" id="PRO_5004636465" description="DUF7282 domain-containing protein" evidence="1">
    <location>
        <begin position="26"/>
        <end position="116"/>
    </location>
</feature>
<reference evidence="3" key="1">
    <citation type="journal article" date="2013" name="Genome Announc.">
        <title>Draft Genome Sequence of Loktanella cinnabarina LL-001T, Isolated from Deep-Sea Floor Sediment.</title>
        <authorList>
            <person name="Nishi S."/>
            <person name="Tsubouchi T."/>
            <person name="Takaki Y."/>
            <person name="Koyanagi R."/>
            <person name="Satoh N."/>
            <person name="Maruyama T."/>
            <person name="Hatada Y."/>
        </authorList>
    </citation>
    <scope>NUCLEOTIDE SEQUENCE [LARGE SCALE GENOMIC DNA]</scope>
    <source>
        <strain evidence="3">LL-001</strain>
    </source>
</reference>
<evidence type="ECO:0000259" key="2">
    <source>
        <dbReference type="Pfam" id="PF23951"/>
    </source>
</evidence>
<comment type="caution">
    <text evidence="3">The sequence shown here is derived from an EMBL/GenBank/DDBJ whole genome shotgun (WGS) entry which is preliminary data.</text>
</comment>
<organism evidence="3 4">
    <name type="scientific">Limimaricola cinnabarinus LL-001</name>
    <dbReference type="NCBI Taxonomy" id="1337093"/>
    <lineage>
        <taxon>Bacteria</taxon>
        <taxon>Pseudomonadati</taxon>
        <taxon>Pseudomonadota</taxon>
        <taxon>Alphaproteobacteria</taxon>
        <taxon>Rhodobacterales</taxon>
        <taxon>Paracoccaceae</taxon>
        <taxon>Limimaricola</taxon>
    </lineage>
</organism>
<feature type="signal peptide" evidence="1">
    <location>
        <begin position="1"/>
        <end position="25"/>
    </location>
</feature>
<protein>
    <recommendedName>
        <fullName evidence="2">DUF7282 domain-containing protein</fullName>
    </recommendedName>
</protein>
<dbReference type="Pfam" id="PF23951">
    <property type="entry name" value="DUF7282"/>
    <property type="match status" value="1"/>
</dbReference>
<accession>U2YJB3</accession>
<dbReference type="InterPro" id="IPR055706">
    <property type="entry name" value="Slg1/2_DUF7282"/>
</dbReference>
<evidence type="ECO:0000313" key="3">
    <source>
        <dbReference type="EMBL" id="GAD54911.1"/>
    </source>
</evidence>
<dbReference type="Proteomes" id="UP000016566">
    <property type="component" value="Unassembled WGS sequence"/>
</dbReference>
<dbReference type="EMBL" id="BATB01000007">
    <property type="protein sequence ID" value="GAD54911.1"/>
    <property type="molecule type" value="Genomic_DNA"/>
</dbReference>
<sequence length="116" mass="12383">MNKEKTMKNIILAALIAATAVPAVAATDNLGAQQAVANSGHVELDRVMSTTGGYVEILDGSSIETGVLLGTEDVRAGLETDVRVQLSHRPYRDNVFAVLYDADGQITATRELRVQN</sequence>
<dbReference type="eggNOG" id="ENOG50312YH">
    <property type="taxonomic scope" value="Bacteria"/>
</dbReference>
<proteinExistence type="predicted"/>
<evidence type="ECO:0000256" key="1">
    <source>
        <dbReference type="SAM" id="SignalP"/>
    </source>
</evidence>
<keyword evidence="4" id="KW-1185">Reference proteome</keyword>